<proteinExistence type="predicted"/>
<organism evidence="1 2">
    <name type="scientific">Helicobacter pylori</name>
    <name type="common">Campylobacter pylori</name>
    <dbReference type="NCBI Taxonomy" id="210"/>
    <lineage>
        <taxon>Bacteria</taxon>
        <taxon>Pseudomonadati</taxon>
        <taxon>Campylobacterota</taxon>
        <taxon>Epsilonproteobacteria</taxon>
        <taxon>Campylobacterales</taxon>
        <taxon>Helicobacteraceae</taxon>
        <taxon>Helicobacter</taxon>
    </lineage>
</organism>
<dbReference type="Proteomes" id="UP000288766">
    <property type="component" value="Unassembled WGS sequence"/>
</dbReference>
<evidence type="ECO:0000313" key="2">
    <source>
        <dbReference type="Proteomes" id="UP000288766"/>
    </source>
</evidence>
<gene>
    <name evidence="1" type="ORF">ECC12_04280</name>
</gene>
<dbReference type="RefSeq" id="WP_127923525.1">
    <property type="nucleotide sequence ID" value="NZ_JACTBM010000007.1"/>
</dbReference>
<dbReference type="EMBL" id="RJEO01000009">
    <property type="protein sequence ID" value="RVY29001.1"/>
    <property type="molecule type" value="Genomic_DNA"/>
</dbReference>
<reference evidence="1 2" key="1">
    <citation type="submission" date="2018-10" db="EMBL/GenBank/DDBJ databases">
        <title>Genetic determinants and prediction of antibiotic resistance phenotypes in Helicobacter pylori.</title>
        <authorList>
            <person name="Wagner K."/>
        </authorList>
    </citation>
    <scope>NUCLEOTIDE SEQUENCE [LARGE SCALE GENOMIC DNA]</scope>
    <source>
        <strain evidence="1 2">ZH15</strain>
    </source>
</reference>
<accession>A0A438PU45</accession>
<dbReference type="AlphaFoldDB" id="A0A438PU45"/>
<comment type="caution">
    <text evidence="1">The sequence shown here is derived from an EMBL/GenBank/DDBJ whole genome shotgun (WGS) entry which is preliminary data.</text>
</comment>
<protein>
    <submittedName>
        <fullName evidence="1">Uncharacterized protein</fullName>
    </submittedName>
</protein>
<evidence type="ECO:0000313" key="1">
    <source>
        <dbReference type="EMBL" id="RVY29001.1"/>
    </source>
</evidence>
<sequence length="137" mass="16117">MSLPGLIYAFMKHDGKKTCEINDKKEFDHLIKTKKNIVGDYWSSIDIENSIVLELNYNENFKFIPIDLNDFQFLMPPKVPLFWTPQYTTDSERIIHSNIEQGIEPNKFDFPTGIMQVHLPNIKKENILNTYSCFELE</sequence>
<name>A0A438PU45_HELPX</name>